<keyword evidence="2" id="KW-1185">Reference proteome</keyword>
<sequence>MTTRLEKCAICGRLGWHPTDRCPAGFPDLWPAPPDAVSVGDWEVADGPDDIRRTFYGTTRGDRVPVEIVGWQKLDGTIGRGIIPDLRGVGGELDAPTARQMARDLLAAADEIVGLN</sequence>
<organism evidence="1 2">
    <name type="scientific">Mycolicibacterium moriokaense</name>
    <dbReference type="NCBI Taxonomy" id="39691"/>
    <lineage>
        <taxon>Bacteria</taxon>
        <taxon>Bacillati</taxon>
        <taxon>Actinomycetota</taxon>
        <taxon>Actinomycetes</taxon>
        <taxon>Mycobacteriales</taxon>
        <taxon>Mycobacteriaceae</taxon>
        <taxon>Mycolicibacterium</taxon>
    </lineage>
</organism>
<dbReference type="KEGG" id="mmor:MMOR_27870"/>
<dbReference type="Proteomes" id="UP000466681">
    <property type="component" value="Chromosome"/>
</dbReference>
<gene>
    <name evidence="1" type="ORF">MMOR_27870</name>
</gene>
<dbReference type="AlphaFoldDB" id="A0AAD1HCD5"/>
<reference evidence="1 2" key="1">
    <citation type="journal article" date="2019" name="Emerg. Microbes Infect.">
        <title>Comprehensive subspecies identification of 175 nontuberculous mycobacteria species based on 7547 genomic profiles.</title>
        <authorList>
            <person name="Matsumoto Y."/>
            <person name="Kinjo T."/>
            <person name="Motooka D."/>
            <person name="Nabeya D."/>
            <person name="Jung N."/>
            <person name="Uechi K."/>
            <person name="Horii T."/>
            <person name="Iida T."/>
            <person name="Fujita J."/>
            <person name="Nakamura S."/>
        </authorList>
    </citation>
    <scope>NUCLEOTIDE SEQUENCE [LARGE SCALE GENOMIC DNA]</scope>
    <source>
        <strain evidence="1 2">JCM 6375</strain>
    </source>
</reference>
<accession>A0AAD1HCD5</accession>
<dbReference type="RefSeq" id="WP_133056567.1">
    <property type="nucleotide sequence ID" value="NZ_AP022560.1"/>
</dbReference>
<protein>
    <submittedName>
        <fullName evidence="1">Uncharacterized protein</fullName>
    </submittedName>
</protein>
<evidence type="ECO:0000313" key="2">
    <source>
        <dbReference type="Proteomes" id="UP000466681"/>
    </source>
</evidence>
<dbReference type="EMBL" id="AP022560">
    <property type="protein sequence ID" value="BBX01851.1"/>
    <property type="molecule type" value="Genomic_DNA"/>
</dbReference>
<name>A0AAD1HCD5_9MYCO</name>
<evidence type="ECO:0000313" key="1">
    <source>
        <dbReference type="EMBL" id="BBX01851.1"/>
    </source>
</evidence>
<proteinExistence type="predicted"/>